<evidence type="ECO:0000313" key="1">
    <source>
        <dbReference type="Proteomes" id="UP000790787"/>
    </source>
</evidence>
<gene>
    <name evidence="2" type="primary">LOC142164108</name>
</gene>
<sequence>MRRPSEYPNCSLVEAVDVILHEDDVTLTIKDPLEACLTNLEEMDEKRATPPTKPSVEEPPKLELKPLPAHLRYIFLGPDSTLPVIISSSLLDVQVEQLLHVLQECKTAIGWTMADIKGWPGDDTFISEWIFGVQSDLNSSQRQRVNILHLSVWNLRPSENAFWALQCTGDILTVHVSQFHKHGRGHYGGIVLGHRVSSKVIEVDHAKVDVIEKLPPPTSVEEVRSFLGHAGFYRLAFEELKRILVTAPNWEQPFELMCDANAEWCTTQLHRDGKGDVGCRFCIRIIHVILDWLKKFNLEIRDRKGTENQVADHLSRLDAAEKKVEVEDITETFSDEQLLVMTMEEAPWYADIANYLASGNISRRHEMLMTTIQEVEVFDKWGINFMGPFVSSYGNKYILVAVDYVSKWVEAVALPTNDAKGVTGFLKKNIFTRFATPRAILSDGGTHFCNRAFARLLEKKLDDALWAYHTAFKTPIGMSPYKLVFGKACHLPVKLEHKALWALRQLNLDMETTGTNRVTRLHELEEFRFQAFESARLYKERMKLMHDKHIVDRNFKSGELVLLYNSRLRLFPGKLKSRWSGPFRVVQMFPSGAVEIESEDGTNKFTVNGQRLKHYLGMADEKGDRESIMLEEPQYVKEE</sequence>
<dbReference type="RefSeq" id="XP_075077388.1">
    <property type="nucleotide sequence ID" value="XM_075221287.1"/>
</dbReference>
<keyword evidence="1" id="KW-1185">Reference proteome</keyword>
<proteinExistence type="predicted"/>
<reference evidence="1" key="1">
    <citation type="journal article" date="2014" name="Nat. Commun.">
        <title>The tobacco genome sequence and its comparison with those of tomato and potato.</title>
        <authorList>
            <person name="Sierro N."/>
            <person name="Battey J.N."/>
            <person name="Ouadi S."/>
            <person name="Bakaher N."/>
            <person name="Bovet L."/>
            <person name="Willig A."/>
            <person name="Goepfert S."/>
            <person name="Peitsch M.C."/>
            <person name="Ivanov N.V."/>
        </authorList>
    </citation>
    <scope>NUCLEOTIDE SEQUENCE [LARGE SCALE GENOMIC DNA]</scope>
</reference>
<organism evidence="1 2">
    <name type="scientific">Nicotiana tabacum</name>
    <name type="common">Common tobacco</name>
    <dbReference type="NCBI Taxonomy" id="4097"/>
    <lineage>
        <taxon>Eukaryota</taxon>
        <taxon>Viridiplantae</taxon>
        <taxon>Streptophyta</taxon>
        <taxon>Embryophyta</taxon>
        <taxon>Tracheophyta</taxon>
        <taxon>Spermatophyta</taxon>
        <taxon>Magnoliopsida</taxon>
        <taxon>eudicotyledons</taxon>
        <taxon>Gunneridae</taxon>
        <taxon>Pentapetalae</taxon>
        <taxon>asterids</taxon>
        <taxon>lamiids</taxon>
        <taxon>Solanales</taxon>
        <taxon>Solanaceae</taxon>
        <taxon>Nicotianoideae</taxon>
        <taxon>Nicotianeae</taxon>
        <taxon>Nicotiana</taxon>
    </lineage>
</organism>
<dbReference type="Proteomes" id="UP000790787">
    <property type="component" value="Chromosome 1"/>
</dbReference>
<name>A0AC58RXD2_TOBAC</name>
<protein>
    <submittedName>
        <fullName evidence="2">Uncharacterized protein LOC142164108</fullName>
    </submittedName>
</protein>
<evidence type="ECO:0000313" key="2">
    <source>
        <dbReference type="RefSeq" id="XP_075077388.1"/>
    </source>
</evidence>
<reference evidence="2" key="2">
    <citation type="submission" date="2025-08" db="UniProtKB">
        <authorList>
            <consortium name="RefSeq"/>
        </authorList>
    </citation>
    <scope>IDENTIFICATION</scope>
    <source>
        <tissue evidence="2">Leaf</tissue>
    </source>
</reference>
<accession>A0AC58RXD2</accession>